<evidence type="ECO:0000313" key="1">
    <source>
        <dbReference type="EMBL" id="KAK7345167.1"/>
    </source>
</evidence>
<name>A0AAN9QRH4_CANGL</name>
<protein>
    <submittedName>
        <fullName evidence="1">Uncharacterized protein</fullName>
    </submittedName>
</protein>
<reference evidence="1 2" key="1">
    <citation type="submission" date="2024-01" db="EMBL/GenBank/DDBJ databases">
        <title>The genomes of 5 underutilized Papilionoideae crops provide insights into root nodulation and disease resistanc.</title>
        <authorList>
            <person name="Jiang F."/>
        </authorList>
    </citation>
    <scope>NUCLEOTIDE SEQUENCE [LARGE SCALE GENOMIC DNA]</scope>
    <source>
        <strain evidence="1">LVBAO_FW01</strain>
        <tissue evidence="1">Leaves</tissue>
    </source>
</reference>
<accession>A0AAN9QRH4</accession>
<dbReference type="EMBL" id="JAYMYQ010000003">
    <property type="protein sequence ID" value="KAK7345167.1"/>
    <property type="molecule type" value="Genomic_DNA"/>
</dbReference>
<dbReference type="Proteomes" id="UP001367508">
    <property type="component" value="Unassembled WGS sequence"/>
</dbReference>
<dbReference type="AlphaFoldDB" id="A0AAN9QRH4"/>
<organism evidence="1 2">
    <name type="scientific">Canavalia gladiata</name>
    <name type="common">Sword bean</name>
    <name type="synonym">Dolichos gladiatus</name>
    <dbReference type="NCBI Taxonomy" id="3824"/>
    <lineage>
        <taxon>Eukaryota</taxon>
        <taxon>Viridiplantae</taxon>
        <taxon>Streptophyta</taxon>
        <taxon>Embryophyta</taxon>
        <taxon>Tracheophyta</taxon>
        <taxon>Spermatophyta</taxon>
        <taxon>Magnoliopsida</taxon>
        <taxon>eudicotyledons</taxon>
        <taxon>Gunneridae</taxon>
        <taxon>Pentapetalae</taxon>
        <taxon>rosids</taxon>
        <taxon>fabids</taxon>
        <taxon>Fabales</taxon>
        <taxon>Fabaceae</taxon>
        <taxon>Papilionoideae</taxon>
        <taxon>50 kb inversion clade</taxon>
        <taxon>NPAAA clade</taxon>
        <taxon>indigoferoid/millettioid clade</taxon>
        <taxon>Phaseoleae</taxon>
        <taxon>Canavalia</taxon>
    </lineage>
</organism>
<comment type="caution">
    <text evidence="1">The sequence shown here is derived from an EMBL/GenBank/DDBJ whole genome shotgun (WGS) entry which is preliminary data.</text>
</comment>
<evidence type="ECO:0000313" key="2">
    <source>
        <dbReference type="Proteomes" id="UP001367508"/>
    </source>
</evidence>
<sequence>MSVIGVALHSVSTLAQATGLMELFVSKRSRLRDIVGALIRMYSKVKASSHCMIHPAILFWMLLWWYEPEQSACDEPDHGLMDKSSMQCCCAVISCTDPSSNNQGLVRWLRGALGLSKTWVRTPPALIPPTYFILHTLFATSAPSHEESCELAVKPRGPPPSRIQATQAASLSNSPQSQAILTFMLSPCTWLGGWSVHLQVFGPAFEPEMLDFELYSKIIKKKAVDTCYHSPNVEKSRRISIEEQLSGTTLQSSSSCFAFVLVVLAIVLQLEIFIIEHASQIATILIILTTALKQEESEYTS</sequence>
<keyword evidence="2" id="KW-1185">Reference proteome</keyword>
<proteinExistence type="predicted"/>
<gene>
    <name evidence="1" type="ORF">VNO77_15696</name>
</gene>